<keyword evidence="3" id="KW-0378">Hydrolase</keyword>
<dbReference type="SUPFAM" id="SSF75005">
    <property type="entry name" value="Arabinanase/levansucrase/invertase"/>
    <property type="match status" value="1"/>
</dbReference>
<dbReference type="PANTHER" id="PTHR43301">
    <property type="entry name" value="ARABINAN ENDO-1,5-ALPHA-L-ARABINOSIDASE"/>
    <property type="match status" value="1"/>
</dbReference>
<evidence type="ECO:0000256" key="6">
    <source>
        <dbReference type="SAM" id="MobiDB-lite"/>
    </source>
</evidence>
<evidence type="ECO:0000256" key="4">
    <source>
        <dbReference type="ARBA" id="ARBA00023295"/>
    </source>
</evidence>
<feature type="region of interest" description="Disordered" evidence="6">
    <location>
        <begin position="357"/>
        <end position="379"/>
    </location>
</feature>
<dbReference type="AlphaFoldDB" id="A0A4V2LZ86"/>
<dbReference type="RefSeq" id="WP_131337890.1">
    <property type="nucleotide sequence ID" value="NZ_SJJZ01000002.1"/>
</dbReference>
<dbReference type="OrthoDB" id="9758923at2"/>
<evidence type="ECO:0000313" key="7">
    <source>
        <dbReference type="EMBL" id="TCC07246.1"/>
    </source>
</evidence>
<evidence type="ECO:0000256" key="5">
    <source>
        <dbReference type="PIRSR" id="PIRSR606710-2"/>
    </source>
</evidence>
<dbReference type="GO" id="GO:0005975">
    <property type="term" value="P:carbohydrate metabolic process"/>
    <property type="evidence" value="ECO:0007669"/>
    <property type="project" value="InterPro"/>
</dbReference>
<proteinExistence type="inferred from homology"/>
<evidence type="ECO:0000256" key="1">
    <source>
        <dbReference type="ARBA" id="ARBA00004834"/>
    </source>
</evidence>
<evidence type="ECO:0008006" key="9">
    <source>
        <dbReference type="Google" id="ProtNLM"/>
    </source>
</evidence>
<feature type="compositionally biased region" description="Polar residues" evidence="6">
    <location>
        <begin position="359"/>
        <end position="379"/>
    </location>
</feature>
<sequence>MPRTPSFRPIRTGLVALLITLALITVAGSPPVGATSAKPVATYNNPLMSDIAQAFSDVGLIRAKDGAWYSYATNTSLTRENADNGGPQHLIPMVRSTDLVHWEFLGDAFSAENHPEWAPWPQKGYWAPDVRYVDGQYYMYYSAPSSTPLGAAIGLAISSSPAGPWKDIGHPVVDFVADSEVMEIDPMMFIDDDGTKYLYYGSFRRGGLHVVRLSPDGRTTVGASQQVVAGERGEGTWVTKRGPWYYLFYSGYGCCMGDVGGGGYPVLVGRSASPTGPFVDENGVSLTAAQPGGTIVNSFNGNSLSATGHNAVTVDRSGQQWNLVNSDIRADHTWGGRPQSMDRLDWIGGWPTVRAGEWTSDQPQPAPAATSTVPSSFNESTDLSDWRALAGEWTVGQDASSGGYAESAGASSLLVSRTSGPADYRVEADLRTSAGKAGLVFAYHSPRNYSVAWLDPERGSLRVEQRVGGRLVSNSESALYQGFRYDTWHSVSVEVRGDRATIQVAPALGDNPLGELNVRLANGLAGPAQVGLAGAAQGDNVGMTKLYQPVSRKVPDPHVGRALSAFSDEFNGADSQWQWTGANQGHLENGQLVWDTQATDLSKKDNLATVLLRDAPQGDYTVETRVSLPFQGSTGNARAGLIAWASRTQSLQLAPTRTGAVRQAFLWPGADASPWPEAIQLGPSADTMWLRLRHTTQPGTGEHLFQAATSLDGRHWQWGSYWYLPADAGPLKLGLISMGGTGSTARFDYVRTYES</sequence>
<dbReference type="Gene3D" id="2.115.10.20">
    <property type="entry name" value="Glycosyl hydrolase domain, family 43"/>
    <property type="match status" value="1"/>
</dbReference>
<dbReference type="InterPro" id="IPR006710">
    <property type="entry name" value="Glyco_hydro_43"/>
</dbReference>
<dbReference type="Gene3D" id="2.60.120.560">
    <property type="entry name" value="Exo-inulinase, domain 1"/>
    <property type="match status" value="1"/>
</dbReference>
<feature type="site" description="Important for catalytic activity, responsible for pKa modulation of the active site Glu and correct orientation of both the proton donor and substrate" evidence="5">
    <location>
        <position position="185"/>
    </location>
</feature>
<reference evidence="7 8" key="1">
    <citation type="submission" date="2019-02" db="EMBL/GenBank/DDBJ databases">
        <title>Kribbella capetownensis sp. nov. and Kribbella speibonae sp. nov., isolated from soil.</title>
        <authorList>
            <person name="Curtis S.M."/>
            <person name="Norton I."/>
            <person name="Everest G.J."/>
            <person name="Meyers P.R."/>
        </authorList>
    </citation>
    <scope>NUCLEOTIDE SEQUENCE [LARGE SCALE GENOMIC DNA]</scope>
    <source>
        <strain evidence="7 8">KCTC 29219</strain>
    </source>
</reference>
<gene>
    <name evidence="7" type="ORF">E0H45_14635</name>
</gene>
<dbReference type="SUPFAM" id="SSF49899">
    <property type="entry name" value="Concanavalin A-like lectins/glucanases"/>
    <property type="match status" value="1"/>
</dbReference>
<dbReference type="InterPro" id="IPR050727">
    <property type="entry name" value="GH43_arabinanases"/>
</dbReference>
<keyword evidence="4" id="KW-0326">Glycosidase</keyword>
<dbReference type="EMBL" id="SJJZ01000002">
    <property type="protein sequence ID" value="TCC07246.1"/>
    <property type="molecule type" value="Genomic_DNA"/>
</dbReference>
<dbReference type="PANTHER" id="PTHR43301:SF3">
    <property type="entry name" value="ARABINAN ENDO-1,5-ALPHA-L-ARABINOSIDASE A-RELATED"/>
    <property type="match status" value="1"/>
</dbReference>
<dbReference type="InterPro" id="IPR013320">
    <property type="entry name" value="ConA-like_dom_sf"/>
</dbReference>
<dbReference type="Pfam" id="PF04616">
    <property type="entry name" value="Glyco_hydro_43"/>
    <property type="match status" value="1"/>
</dbReference>
<dbReference type="Gene3D" id="2.60.120.200">
    <property type="match status" value="1"/>
</dbReference>
<comment type="similarity">
    <text evidence="2">Belongs to the glycosyl hydrolase 43 family.</text>
</comment>
<comment type="caution">
    <text evidence="7">The sequence shown here is derived from an EMBL/GenBank/DDBJ whole genome shotgun (WGS) entry which is preliminary data.</text>
</comment>
<keyword evidence="8" id="KW-1185">Reference proteome</keyword>
<dbReference type="InterPro" id="IPR023296">
    <property type="entry name" value="Glyco_hydro_beta-prop_sf"/>
</dbReference>
<accession>A0A4V2LZ86</accession>
<protein>
    <recommendedName>
        <fullName evidence="9">Arabinan endo-1,5-alpha-L-arabinosidase</fullName>
    </recommendedName>
</protein>
<evidence type="ECO:0000256" key="3">
    <source>
        <dbReference type="ARBA" id="ARBA00022801"/>
    </source>
</evidence>
<comment type="pathway">
    <text evidence="1">Glycan metabolism; L-arabinan degradation.</text>
</comment>
<evidence type="ECO:0000313" key="8">
    <source>
        <dbReference type="Proteomes" id="UP000292346"/>
    </source>
</evidence>
<name>A0A4V2LZ86_9ACTN</name>
<dbReference type="Proteomes" id="UP000292346">
    <property type="component" value="Unassembled WGS sequence"/>
</dbReference>
<evidence type="ECO:0000256" key="2">
    <source>
        <dbReference type="ARBA" id="ARBA00009865"/>
    </source>
</evidence>
<organism evidence="7 8">
    <name type="scientific">Kribbella soli</name>
    <dbReference type="NCBI Taxonomy" id="1124743"/>
    <lineage>
        <taxon>Bacteria</taxon>
        <taxon>Bacillati</taxon>
        <taxon>Actinomycetota</taxon>
        <taxon>Actinomycetes</taxon>
        <taxon>Propionibacteriales</taxon>
        <taxon>Kribbellaceae</taxon>
        <taxon>Kribbella</taxon>
    </lineage>
</organism>
<dbReference type="GO" id="GO:0004553">
    <property type="term" value="F:hydrolase activity, hydrolyzing O-glycosyl compounds"/>
    <property type="evidence" value="ECO:0007669"/>
    <property type="project" value="InterPro"/>
</dbReference>